<name>A0A8J3VPW7_9ACTN</name>
<keyword evidence="4" id="KW-0408">Iron</keyword>
<dbReference type="EMBL" id="BONZ01000017">
    <property type="protein sequence ID" value="GIH13856.1"/>
    <property type="molecule type" value="Genomic_DNA"/>
</dbReference>
<evidence type="ECO:0000313" key="7">
    <source>
        <dbReference type="EMBL" id="GIH13856.1"/>
    </source>
</evidence>
<evidence type="ECO:0000256" key="1">
    <source>
        <dbReference type="ARBA" id="ARBA00022617"/>
    </source>
</evidence>
<proteinExistence type="predicted"/>
<dbReference type="CDD" id="cd00575">
    <property type="entry name" value="NOS_oxygenase"/>
    <property type="match status" value="1"/>
</dbReference>
<evidence type="ECO:0000259" key="6">
    <source>
        <dbReference type="PROSITE" id="PS60001"/>
    </source>
</evidence>
<dbReference type="InterPro" id="IPR050607">
    <property type="entry name" value="NOS"/>
</dbReference>
<dbReference type="Gene3D" id="3.90.340.10">
    <property type="entry name" value="Nitric Oxide Synthase, Chain A, domain 1"/>
    <property type="match status" value="1"/>
</dbReference>
<dbReference type="Gene3D" id="3.90.1230.10">
    <property type="entry name" value="Nitric Oxide Synthase, Chain A, domain 3"/>
    <property type="match status" value="1"/>
</dbReference>
<evidence type="ECO:0000313" key="8">
    <source>
        <dbReference type="Proteomes" id="UP000642748"/>
    </source>
</evidence>
<dbReference type="Proteomes" id="UP000642748">
    <property type="component" value="Unassembled WGS sequence"/>
</dbReference>
<dbReference type="Pfam" id="PF02898">
    <property type="entry name" value="NO_synthase"/>
    <property type="match status" value="2"/>
</dbReference>
<evidence type="ECO:0000256" key="3">
    <source>
        <dbReference type="ARBA" id="ARBA00023002"/>
    </source>
</evidence>
<dbReference type="Gene3D" id="3.90.440.10">
    <property type="entry name" value="Nitric Oxide Synthase,Heme Domain,Chain A domain 2"/>
    <property type="match status" value="1"/>
</dbReference>
<keyword evidence="8" id="KW-1185">Reference proteome</keyword>
<gene>
    <name evidence="7" type="primary">nos</name>
    <name evidence="7" type="ORF">Raf01_20280</name>
</gene>
<dbReference type="InterPro" id="IPR044943">
    <property type="entry name" value="NOS_dom_1"/>
</dbReference>
<dbReference type="RefSeq" id="WP_203917530.1">
    <property type="nucleotide sequence ID" value="NZ_BONZ01000017.1"/>
</dbReference>
<feature type="region of interest" description="Disordered" evidence="5">
    <location>
        <begin position="117"/>
        <end position="144"/>
    </location>
</feature>
<evidence type="ECO:0000256" key="2">
    <source>
        <dbReference type="ARBA" id="ARBA00022723"/>
    </source>
</evidence>
<keyword evidence="1" id="KW-0349">Heme</keyword>
<organism evidence="7 8">
    <name type="scientific">Rugosimonospora africana</name>
    <dbReference type="NCBI Taxonomy" id="556532"/>
    <lineage>
        <taxon>Bacteria</taxon>
        <taxon>Bacillati</taxon>
        <taxon>Actinomycetota</taxon>
        <taxon>Actinomycetes</taxon>
        <taxon>Micromonosporales</taxon>
        <taxon>Micromonosporaceae</taxon>
        <taxon>Rugosimonospora</taxon>
    </lineage>
</organism>
<protein>
    <submittedName>
        <fullName evidence="7">Nitric oxide synthase oxygenase</fullName>
    </submittedName>
</protein>
<keyword evidence="3" id="KW-0560">Oxidoreductase</keyword>
<dbReference type="InterPro" id="IPR036119">
    <property type="entry name" value="NOS_N_sf"/>
</dbReference>
<dbReference type="PANTHER" id="PTHR43410">
    <property type="entry name" value="NITRIC OXIDE SYNTHASE OXYGENASE"/>
    <property type="match status" value="1"/>
</dbReference>
<feature type="domain" description="Nitric oxide synthase (NOS)" evidence="6">
    <location>
        <begin position="80"/>
        <end position="87"/>
    </location>
</feature>
<comment type="caution">
    <text evidence="7">The sequence shown here is derived from an EMBL/GenBank/DDBJ whole genome shotgun (WGS) entry which is preliminary data.</text>
</comment>
<dbReference type="AlphaFoldDB" id="A0A8J3VPW7"/>
<reference evidence="7" key="1">
    <citation type="submission" date="2021-01" db="EMBL/GenBank/DDBJ databases">
        <title>Whole genome shotgun sequence of Rugosimonospora africana NBRC 104875.</title>
        <authorList>
            <person name="Komaki H."/>
            <person name="Tamura T."/>
        </authorList>
    </citation>
    <scope>NUCLEOTIDE SEQUENCE</scope>
    <source>
        <strain evidence="7">NBRC 104875</strain>
    </source>
</reference>
<dbReference type="InterPro" id="IPR044940">
    <property type="entry name" value="NOS_dom_2"/>
</dbReference>
<dbReference type="SUPFAM" id="SSF56512">
    <property type="entry name" value="Nitric oxide (NO) synthase oxygenase domain"/>
    <property type="match status" value="1"/>
</dbReference>
<sequence length="478" mass="54044">MAGIPGYRDTPNQPWDENALVSWDEAEQFIRLFHRENRDAGPVERRLEEVRAEIAATGTYVHSAAELTFGAQTAWRNASRCIGRLYWRSLVVLDRRTSGTAEEIFDDLVGHLRLAGGGPASRRRDVWSGSSRGDRRAEPDWTPPADARRVGRIRPVISVFAPARPGRPYSRVWNDQLIRYAGYRRADGQLVGDPRYVDFTEAMTRLGWRGKGREFDVLPLAIETPGDGVRLFELPEDAVLEVPLTHPEYRWFAELGLRWHAVPAISNMRLTIGGVHYPLAPFNGWYMGTEIGARNLADPDRYNLLPVIAARLGLDTTTETTLWRDRALVELNRAVLWSYQAAGVRISDHHTEARRFLAHVERERRAGRRTPADWTWIVPPMSGAATPVFHRYYDEADQRPNFYLDPPARELAQHGRTTRPAVANPAGTARLMSRCPFAPVVSTTAAPVDSTPPVREPAMSEWWVPRQPVGREALNSLR</sequence>
<dbReference type="PROSITE" id="PS60001">
    <property type="entry name" value="NOS"/>
    <property type="match status" value="1"/>
</dbReference>
<dbReference type="PANTHER" id="PTHR43410:SF1">
    <property type="entry name" value="NITRIC OXIDE SYNTHASE"/>
    <property type="match status" value="1"/>
</dbReference>
<feature type="compositionally biased region" description="Basic and acidic residues" evidence="5">
    <location>
        <begin position="122"/>
        <end position="139"/>
    </location>
</feature>
<dbReference type="InterPro" id="IPR004030">
    <property type="entry name" value="NOS_N"/>
</dbReference>
<dbReference type="InterPro" id="IPR044944">
    <property type="entry name" value="NOS_dom_3"/>
</dbReference>
<evidence type="ECO:0000256" key="4">
    <source>
        <dbReference type="ARBA" id="ARBA00023004"/>
    </source>
</evidence>
<dbReference type="GO" id="GO:0006809">
    <property type="term" value="P:nitric oxide biosynthetic process"/>
    <property type="evidence" value="ECO:0007669"/>
    <property type="project" value="InterPro"/>
</dbReference>
<evidence type="ECO:0000256" key="5">
    <source>
        <dbReference type="SAM" id="MobiDB-lite"/>
    </source>
</evidence>
<accession>A0A8J3VPW7</accession>
<dbReference type="GO" id="GO:0046872">
    <property type="term" value="F:metal ion binding"/>
    <property type="evidence" value="ECO:0007669"/>
    <property type="project" value="UniProtKB-KW"/>
</dbReference>
<keyword evidence="2" id="KW-0479">Metal-binding</keyword>
<dbReference type="GO" id="GO:0004517">
    <property type="term" value="F:nitric-oxide synthase activity"/>
    <property type="evidence" value="ECO:0007669"/>
    <property type="project" value="InterPro"/>
</dbReference>